<gene>
    <name evidence="3" type="ORF">FA13DRAFT_1715484</name>
</gene>
<organism evidence="3 4">
    <name type="scientific">Coprinellus micaceus</name>
    <name type="common">Glistening ink-cap mushroom</name>
    <name type="synonym">Coprinus micaceus</name>
    <dbReference type="NCBI Taxonomy" id="71717"/>
    <lineage>
        <taxon>Eukaryota</taxon>
        <taxon>Fungi</taxon>
        <taxon>Dikarya</taxon>
        <taxon>Basidiomycota</taxon>
        <taxon>Agaricomycotina</taxon>
        <taxon>Agaricomycetes</taxon>
        <taxon>Agaricomycetidae</taxon>
        <taxon>Agaricales</taxon>
        <taxon>Agaricineae</taxon>
        <taxon>Psathyrellaceae</taxon>
        <taxon>Coprinellus</taxon>
    </lineage>
</organism>
<feature type="transmembrane region" description="Helical" evidence="2">
    <location>
        <begin position="195"/>
        <end position="216"/>
    </location>
</feature>
<sequence length="535" mass="58837">MSSASIVPPVAPPMTDLRMMSRRPPLQLSLITQAFTTIETGTDNSIESHSTSEAGLAGSAVASTAENTNTEHPQSETHQSHEQGVAEGSRDVDPLDAVESQVSIYLMLHRDADTFLESLDADSYADAWPVNQYYTVMVHSYSSEDWNSLAQFIQIQRRDIRRRLRLVVDAPPTQSRAPPKSIKHHGASFKFCRKLLYVVGVIGVLALGGPMVWFITGRVSAFLSWVSEVLSLLALAYYSMLGAAETVAMNSIHTVMSSFTQLGRAGIALRTGMKHNIKRHFLATVQSALIYLEELSGQFWSRRRPRIETVKVPTLHSSSHCNCHVVVAPPSKSPSPPTILRLGLNLPPQQLLMLYRESLSTLHRNESGANSLSDQPQLHRITNSLLLASVQPTQVECNSFVPAAVPSYNFHGPLRPTRPSAGFLLLGWHFSNHYPTTVPAQGLRLFYLERSVLVRLSAVIKSIPISAFKASMVCSPDILPRDLPPPGIPGQRLQTQSQTRVLIILASLQSKATSGVKSDLWTSFTTSLPFPIPID</sequence>
<dbReference type="Proteomes" id="UP000298030">
    <property type="component" value="Unassembled WGS sequence"/>
</dbReference>
<dbReference type="AlphaFoldDB" id="A0A4Y7SMX4"/>
<keyword evidence="4" id="KW-1185">Reference proteome</keyword>
<keyword evidence="2" id="KW-1133">Transmembrane helix</keyword>
<protein>
    <submittedName>
        <fullName evidence="3">Uncharacterized protein</fullName>
    </submittedName>
</protein>
<keyword evidence="2" id="KW-0472">Membrane</keyword>
<feature type="region of interest" description="Disordered" evidence="1">
    <location>
        <begin position="43"/>
        <end position="93"/>
    </location>
</feature>
<evidence type="ECO:0000313" key="4">
    <source>
        <dbReference type="Proteomes" id="UP000298030"/>
    </source>
</evidence>
<name>A0A4Y7SMX4_COPMI</name>
<dbReference type="EMBL" id="QPFP01000080">
    <property type="protein sequence ID" value="TEB23233.1"/>
    <property type="molecule type" value="Genomic_DNA"/>
</dbReference>
<feature type="compositionally biased region" description="Polar residues" evidence="1">
    <location>
        <begin position="43"/>
        <end position="53"/>
    </location>
</feature>
<proteinExistence type="predicted"/>
<reference evidence="3 4" key="1">
    <citation type="journal article" date="2019" name="Nat. Ecol. Evol.">
        <title>Megaphylogeny resolves global patterns of mushroom evolution.</title>
        <authorList>
            <person name="Varga T."/>
            <person name="Krizsan K."/>
            <person name="Foldi C."/>
            <person name="Dima B."/>
            <person name="Sanchez-Garcia M."/>
            <person name="Sanchez-Ramirez S."/>
            <person name="Szollosi G.J."/>
            <person name="Szarkandi J.G."/>
            <person name="Papp V."/>
            <person name="Albert L."/>
            <person name="Andreopoulos W."/>
            <person name="Angelini C."/>
            <person name="Antonin V."/>
            <person name="Barry K.W."/>
            <person name="Bougher N.L."/>
            <person name="Buchanan P."/>
            <person name="Buyck B."/>
            <person name="Bense V."/>
            <person name="Catcheside P."/>
            <person name="Chovatia M."/>
            <person name="Cooper J."/>
            <person name="Damon W."/>
            <person name="Desjardin D."/>
            <person name="Finy P."/>
            <person name="Geml J."/>
            <person name="Haridas S."/>
            <person name="Hughes K."/>
            <person name="Justo A."/>
            <person name="Karasinski D."/>
            <person name="Kautmanova I."/>
            <person name="Kiss B."/>
            <person name="Kocsube S."/>
            <person name="Kotiranta H."/>
            <person name="LaButti K.M."/>
            <person name="Lechner B.E."/>
            <person name="Liimatainen K."/>
            <person name="Lipzen A."/>
            <person name="Lukacs Z."/>
            <person name="Mihaltcheva S."/>
            <person name="Morgado L.N."/>
            <person name="Niskanen T."/>
            <person name="Noordeloos M.E."/>
            <person name="Ohm R.A."/>
            <person name="Ortiz-Santana B."/>
            <person name="Ovrebo C."/>
            <person name="Racz N."/>
            <person name="Riley R."/>
            <person name="Savchenko A."/>
            <person name="Shiryaev A."/>
            <person name="Soop K."/>
            <person name="Spirin V."/>
            <person name="Szebenyi C."/>
            <person name="Tomsovsky M."/>
            <person name="Tulloss R.E."/>
            <person name="Uehling J."/>
            <person name="Grigoriev I.V."/>
            <person name="Vagvolgyi C."/>
            <person name="Papp T."/>
            <person name="Martin F.M."/>
            <person name="Miettinen O."/>
            <person name="Hibbett D.S."/>
            <person name="Nagy L.G."/>
        </authorList>
    </citation>
    <scope>NUCLEOTIDE SEQUENCE [LARGE SCALE GENOMIC DNA]</scope>
    <source>
        <strain evidence="3 4">FP101781</strain>
    </source>
</reference>
<evidence type="ECO:0000256" key="1">
    <source>
        <dbReference type="SAM" id="MobiDB-lite"/>
    </source>
</evidence>
<feature type="compositionally biased region" description="Polar residues" evidence="1">
    <location>
        <begin position="61"/>
        <end position="72"/>
    </location>
</feature>
<evidence type="ECO:0000256" key="2">
    <source>
        <dbReference type="SAM" id="Phobius"/>
    </source>
</evidence>
<comment type="caution">
    <text evidence="3">The sequence shown here is derived from an EMBL/GenBank/DDBJ whole genome shotgun (WGS) entry which is preliminary data.</text>
</comment>
<evidence type="ECO:0000313" key="3">
    <source>
        <dbReference type="EMBL" id="TEB23233.1"/>
    </source>
</evidence>
<accession>A0A4Y7SMX4</accession>
<feature type="transmembrane region" description="Helical" evidence="2">
    <location>
        <begin position="222"/>
        <end position="241"/>
    </location>
</feature>
<keyword evidence="2" id="KW-0812">Transmembrane</keyword>